<keyword evidence="9" id="KW-1185">Reference proteome</keyword>
<comment type="caution">
    <text evidence="8">The sequence shown here is derived from an EMBL/GenBank/DDBJ whole genome shotgun (WGS) entry which is preliminary data.</text>
</comment>
<dbReference type="SUPFAM" id="SSF103473">
    <property type="entry name" value="MFS general substrate transporter"/>
    <property type="match status" value="1"/>
</dbReference>
<evidence type="ECO:0000256" key="1">
    <source>
        <dbReference type="ARBA" id="ARBA00004141"/>
    </source>
</evidence>
<dbReference type="STRING" id="246404.A0A507FIV2"/>
<keyword evidence="2" id="KW-0813">Transport</keyword>
<dbReference type="EMBL" id="QEAP01000050">
    <property type="protein sequence ID" value="TPX76329.1"/>
    <property type="molecule type" value="Genomic_DNA"/>
</dbReference>
<evidence type="ECO:0000259" key="7">
    <source>
        <dbReference type="PROSITE" id="PS50850"/>
    </source>
</evidence>
<accession>A0A507FIV2</accession>
<dbReference type="Gene3D" id="1.20.1250.20">
    <property type="entry name" value="MFS general substrate transporter like domains"/>
    <property type="match status" value="1"/>
</dbReference>
<feature type="transmembrane region" description="Helical" evidence="6">
    <location>
        <begin position="1013"/>
        <end position="1034"/>
    </location>
</feature>
<feature type="transmembrane region" description="Helical" evidence="6">
    <location>
        <begin position="841"/>
        <end position="860"/>
    </location>
</feature>
<keyword evidence="3 6" id="KW-0812">Transmembrane</keyword>
<dbReference type="InterPro" id="IPR011701">
    <property type="entry name" value="MFS"/>
</dbReference>
<dbReference type="PROSITE" id="PS50850">
    <property type="entry name" value="MFS"/>
    <property type="match status" value="1"/>
</dbReference>
<dbReference type="GO" id="GO:0016020">
    <property type="term" value="C:membrane"/>
    <property type="evidence" value="ECO:0007669"/>
    <property type="project" value="UniProtKB-SubCell"/>
</dbReference>
<feature type="transmembrane region" description="Helical" evidence="6">
    <location>
        <begin position="718"/>
        <end position="743"/>
    </location>
</feature>
<dbReference type="GO" id="GO:0022857">
    <property type="term" value="F:transmembrane transporter activity"/>
    <property type="evidence" value="ECO:0007669"/>
    <property type="project" value="InterPro"/>
</dbReference>
<dbReference type="Pfam" id="PF07690">
    <property type="entry name" value="MFS_1"/>
    <property type="match status" value="1"/>
</dbReference>
<keyword evidence="5 6" id="KW-0472">Membrane</keyword>
<dbReference type="Proteomes" id="UP000320333">
    <property type="component" value="Unassembled WGS sequence"/>
</dbReference>
<evidence type="ECO:0000256" key="4">
    <source>
        <dbReference type="ARBA" id="ARBA00022989"/>
    </source>
</evidence>
<dbReference type="InterPro" id="IPR020846">
    <property type="entry name" value="MFS_dom"/>
</dbReference>
<feature type="transmembrane region" description="Helical" evidence="6">
    <location>
        <begin position="1147"/>
        <end position="1166"/>
    </location>
</feature>
<feature type="transmembrane region" description="Helical" evidence="6">
    <location>
        <begin position="1067"/>
        <end position="1092"/>
    </location>
</feature>
<feature type="domain" description="Major facilitator superfamily (MFS) profile" evidence="7">
    <location>
        <begin position="716"/>
        <end position="1171"/>
    </location>
</feature>
<gene>
    <name evidence="8" type="ORF">CcCBS67573_g02414</name>
</gene>
<comment type="subcellular location">
    <subcellularLocation>
        <location evidence="1">Membrane</location>
        <topology evidence="1">Multi-pass membrane protein</topology>
    </subcellularLocation>
</comment>
<evidence type="ECO:0000256" key="5">
    <source>
        <dbReference type="ARBA" id="ARBA00023136"/>
    </source>
</evidence>
<dbReference type="PANTHER" id="PTHR42718:SF9">
    <property type="entry name" value="MAJOR FACILITATOR SUPERFAMILY MULTIDRUG TRANSPORTER MFSC"/>
    <property type="match status" value="1"/>
</dbReference>
<evidence type="ECO:0000256" key="2">
    <source>
        <dbReference type="ARBA" id="ARBA00022448"/>
    </source>
</evidence>
<dbReference type="AlphaFoldDB" id="A0A507FIV2"/>
<dbReference type="PANTHER" id="PTHR42718">
    <property type="entry name" value="MAJOR FACILITATOR SUPERFAMILY MULTIDRUG TRANSPORTER MFSC"/>
    <property type="match status" value="1"/>
</dbReference>
<evidence type="ECO:0000256" key="3">
    <source>
        <dbReference type="ARBA" id="ARBA00022692"/>
    </source>
</evidence>
<evidence type="ECO:0000256" key="6">
    <source>
        <dbReference type="SAM" id="Phobius"/>
    </source>
</evidence>
<dbReference type="InterPro" id="IPR036188">
    <property type="entry name" value="FAD/NAD-bd_sf"/>
</dbReference>
<feature type="transmembrane region" description="Helical" evidence="6">
    <location>
        <begin position="872"/>
        <end position="892"/>
    </location>
</feature>
<organism evidence="8 9">
    <name type="scientific">Chytriomyces confervae</name>
    <dbReference type="NCBI Taxonomy" id="246404"/>
    <lineage>
        <taxon>Eukaryota</taxon>
        <taxon>Fungi</taxon>
        <taxon>Fungi incertae sedis</taxon>
        <taxon>Chytridiomycota</taxon>
        <taxon>Chytridiomycota incertae sedis</taxon>
        <taxon>Chytridiomycetes</taxon>
        <taxon>Chytridiales</taxon>
        <taxon>Chytriomycetaceae</taxon>
        <taxon>Chytriomyces</taxon>
    </lineage>
</organism>
<feature type="transmembrane region" description="Helical" evidence="6">
    <location>
        <begin position="978"/>
        <end position="1001"/>
    </location>
</feature>
<name>A0A507FIV2_9FUNG</name>
<feature type="transmembrane region" description="Helical" evidence="6">
    <location>
        <begin position="936"/>
        <end position="958"/>
    </location>
</feature>
<feature type="transmembrane region" description="Helical" evidence="6">
    <location>
        <begin position="1104"/>
        <end position="1127"/>
    </location>
</feature>
<feature type="transmembrane region" description="Helical" evidence="6">
    <location>
        <begin position="1041"/>
        <end position="1061"/>
    </location>
</feature>
<dbReference type="Gene3D" id="1.20.1720.10">
    <property type="entry name" value="Multidrug resistance protein D"/>
    <property type="match status" value="1"/>
</dbReference>
<dbReference type="OrthoDB" id="20799at2759"/>
<protein>
    <recommendedName>
        <fullName evidence="7">Major facilitator superfamily (MFS) profile domain-containing protein</fullName>
    </recommendedName>
</protein>
<sequence length="1204" mass="131314">MIGTTKSDFCAAFEEFLITEEVRETVSAFTRFTALLPESSDYSYTKLKAFAQPLLSYKRQALFKLLDCKILASSKAANEASQGKEMVVSGAGPVGLRAAVEAVLAGFRVTVLELRGEFSRHNVIKTWNHTITDLISLGLGHYYPQFSAHGNSSLHLGIKEIQTCLLKAALLLGVKIQYETGVCGVVDPAAEIQPIEAEAETSNDTGLKQKFSVWTLPAAEARLRLKRRAEMDGIDTSAAEKGQEVALRPGEQDLTRVHRRNRVDFFEPASSEDGAVIRSFANARSLESGAAPSVSDEMQHQADVGMLQNASESGANLVPFDYLIVAEGESSRLIRHLGFSRKIWKFANMIGIVVNLDITPSALKSMSSAERSLPEFVVSRMAATWRQGPLGKLDALGFELENMEYLRSMKTHFFVCTIKKASVLSSGIVKEEKDTIKDLLEYDNLNLDKLRAFARELGNIAGVPASCPLSAKHGVQIFDFSCKGQCIDTMRKLVSTNPAAAAIEAIVLPAGDALQNPYWPQGLGVNRGIHSALDAVHAATIHAQQGFEAALYERYTAFRVMEWYTLEEGCLVTPTPSLGGVKAATGNSKEHEWTMDPITRYSRNLFRSIHMADASLGAANPSLPQRVRKGLGLEWGTYIPGPDKQMDASVKKPIRDENYGFPEDDMSAAMARITHELEVMTTGKPVKAHEIPSQNMFDNKSAPQQQQFMKSGPLQKRLSHLLLCAAQFLDVFIGITIILPLITESLGADEREQQWILNAYTLTFGGLLLLFGRLTDLFGKKKGYLFGMFWLSWTSLYCGFAPSSTHLIIGRALQGIGAAANIPSAVGSITDLFDNPKERNVALSQFGAASPLGFITGLFISGSVAQAVGWRYVFFIYTGLTLTALVAAFFVLPNDEPFKGNMRQEAANIDYFGAFVSTASIILFIYAISAGTEAGWSSASVLAPLIVSLCGCAVFVWWERRAANPLIPPTFFNHQTTLILIMTFLVFFAFNGFAVFANLSLSNVYRYSTVLTAVHLIPMMVVGFATASATGYIVTRYPAPLPFLVFGHLCMIAACICFALSTENITYWALAFPALCLIVLGFDVIFNLFNILMMSSVAEEHRSFAGGMLNTIVQLGSGLGIAIEFTVANSVTAGSRDVAEIRKGYSVTFWIGAAFIALSLLLGVVFQRLWKIEHVVGDGTDVEMSGFSAETIPASNFQVAKASS</sequence>
<feature type="transmembrane region" description="Helical" evidence="6">
    <location>
        <begin position="755"/>
        <end position="772"/>
    </location>
</feature>
<dbReference type="InterPro" id="IPR036259">
    <property type="entry name" value="MFS_trans_sf"/>
</dbReference>
<proteinExistence type="predicted"/>
<dbReference type="InterPro" id="IPR057494">
    <property type="entry name" value="Rossman_Mical"/>
</dbReference>
<keyword evidence="4 6" id="KW-1133">Transmembrane helix</keyword>
<feature type="transmembrane region" description="Helical" evidence="6">
    <location>
        <begin position="912"/>
        <end position="930"/>
    </location>
</feature>
<evidence type="ECO:0000313" key="8">
    <source>
        <dbReference type="EMBL" id="TPX76329.1"/>
    </source>
</evidence>
<dbReference type="SUPFAM" id="SSF51905">
    <property type="entry name" value="FAD/NAD(P)-binding domain"/>
    <property type="match status" value="1"/>
</dbReference>
<dbReference type="Pfam" id="PF25413">
    <property type="entry name" value="Rossman_Mical"/>
    <property type="match status" value="1"/>
</dbReference>
<evidence type="ECO:0000313" key="9">
    <source>
        <dbReference type="Proteomes" id="UP000320333"/>
    </source>
</evidence>
<reference evidence="8 9" key="1">
    <citation type="journal article" date="2019" name="Sci. Rep.">
        <title>Comparative genomics of chytrid fungi reveal insights into the obligate biotrophic and pathogenic lifestyle of Synchytrium endobioticum.</title>
        <authorList>
            <person name="van de Vossenberg B.T.L.H."/>
            <person name="Warris S."/>
            <person name="Nguyen H.D.T."/>
            <person name="van Gent-Pelzer M.P.E."/>
            <person name="Joly D.L."/>
            <person name="van de Geest H.C."/>
            <person name="Bonants P.J.M."/>
            <person name="Smith D.S."/>
            <person name="Levesque C.A."/>
            <person name="van der Lee T.A.J."/>
        </authorList>
    </citation>
    <scope>NUCLEOTIDE SEQUENCE [LARGE SCALE GENOMIC DNA]</scope>
    <source>
        <strain evidence="8 9">CBS 675.73</strain>
    </source>
</reference>
<dbReference type="Gene3D" id="3.50.50.60">
    <property type="entry name" value="FAD/NAD(P)-binding domain"/>
    <property type="match status" value="2"/>
</dbReference>